<keyword evidence="2 4" id="KW-0238">DNA-binding</keyword>
<evidence type="ECO:0000256" key="1">
    <source>
        <dbReference type="ARBA" id="ARBA00023067"/>
    </source>
</evidence>
<sequence length="96" mass="9924">MAMNRSELVAAVAEKSGNSAAAVNGVLDAVFEVFASQVSKGEKITIPGWFSVERTNRAARTGRNPRTGEAIEIPAGHGVKLSAGSKLKAAATGEKK</sequence>
<dbReference type="AlphaFoldDB" id="A0A1B7LZQ4"/>
<reference evidence="4" key="2">
    <citation type="journal article" date="2021" name="PeerJ">
        <title>Extensive microbial diversity within the chicken gut microbiome revealed by metagenomics and culture.</title>
        <authorList>
            <person name="Gilroy R."/>
            <person name="Ravi A."/>
            <person name="Getino M."/>
            <person name="Pursley I."/>
            <person name="Horton D.L."/>
            <person name="Alikhan N.F."/>
            <person name="Baker D."/>
            <person name="Gharbi K."/>
            <person name="Hall N."/>
            <person name="Watson M."/>
            <person name="Adriaenssens E.M."/>
            <person name="Foster-Nyarko E."/>
            <person name="Jarju S."/>
            <person name="Secka A."/>
            <person name="Antonio M."/>
            <person name="Oren A."/>
            <person name="Chaudhuri R.R."/>
            <person name="La Ragione R."/>
            <person name="Hildebrand F."/>
            <person name="Pallen M.J."/>
        </authorList>
    </citation>
    <scope>NUCLEOTIDE SEQUENCE</scope>
    <source>
        <strain evidence="4">ChiHjej13B12-14962</strain>
    </source>
</reference>
<dbReference type="EMBL" id="DYXC01000133">
    <property type="protein sequence ID" value="HJF15406.1"/>
    <property type="molecule type" value="Genomic_DNA"/>
</dbReference>
<dbReference type="PRINTS" id="PR01727">
    <property type="entry name" value="DNABINDINGHU"/>
</dbReference>
<gene>
    <name evidence="5" type="ORF">A6F49_09360</name>
    <name evidence="4" type="ORF">K8V32_11500</name>
</gene>
<dbReference type="PANTHER" id="PTHR33175:SF3">
    <property type="entry name" value="DNA-BINDING PROTEIN HU-BETA"/>
    <property type="match status" value="1"/>
</dbReference>
<dbReference type="SUPFAM" id="SSF47729">
    <property type="entry name" value="IHF-like DNA-binding proteins"/>
    <property type="match status" value="1"/>
</dbReference>
<dbReference type="EMBL" id="LXEY01000017">
    <property type="protein sequence ID" value="OAV61172.1"/>
    <property type="molecule type" value="Genomic_DNA"/>
</dbReference>
<organism evidence="5 6">
    <name type="scientific">Enteractinococcus helveticum</name>
    <dbReference type="NCBI Taxonomy" id="1837282"/>
    <lineage>
        <taxon>Bacteria</taxon>
        <taxon>Bacillati</taxon>
        <taxon>Actinomycetota</taxon>
        <taxon>Actinomycetes</taxon>
        <taxon>Micrococcales</taxon>
        <taxon>Micrococcaceae</taxon>
    </lineage>
</organism>
<dbReference type="Proteomes" id="UP000078292">
    <property type="component" value="Unassembled WGS sequence"/>
</dbReference>
<dbReference type="GO" id="GO:0003677">
    <property type="term" value="F:DNA binding"/>
    <property type="evidence" value="ECO:0007669"/>
    <property type="project" value="UniProtKB-KW"/>
</dbReference>
<comment type="similarity">
    <text evidence="3">Belongs to the bacterial histone-like protein family.</text>
</comment>
<dbReference type="GO" id="GO:0005829">
    <property type="term" value="C:cytosol"/>
    <property type="evidence" value="ECO:0007669"/>
    <property type="project" value="TreeGrafter"/>
</dbReference>
<dbReference type="InterPro" id="IPR000119">
    <property type="entry name" value="Hist_DNA-bd"/>
</dbReference>
<dbReference type="InterPro" id="IPR010992">
    <property type="entry name" value="IHF-like_DNA-bd_dom_sf"/>
</dbReference>
<reference evidence="4" key="3">
    <citation type="submission" date="2021-09" db="EMBL/GenBank/DDBJ databases">
        <authorList>
            <person name="Gilroy R."/>
        </authorList>
    </citation>
    <scope>NUCLEOTIDE SEQUENCE</scope>
    <source>
        <strain evidence="4">ChiHjej13B12-14962</strain>
    </source>
</reference>
<dbReference type="CDD" id="cd14435">
    <property type="entry name" value="SPO1_TF1_like"/>
    <property type="match status" value="1"/>
</dbReference>
<dbReference type="SMART" id="SM00411">
    <property type="entry name" value="BHL"/>
    <property type="match status" value="1"/>
</dbReference>
<dbReference type="OrthoDB" id="9799835at2"/>
<accession>A0A1B7LZQ4</accession>
<evidence type="ECO:0000313" key="5">
    <source>
        <dbReference type="EMBL" id="OAV61172.1"/>
    </source>
</evidence>
<proteinExistence type="inferred from homology"/>
<name>A0A1B7LZQ4_9MICC</name>
<evidence type="ECO:0000256" key="2">
    <source>
        <dbReference type="ARBA" id="ARBA00023125"/>
    </source>
</evidence>
<dbReference type="GO" id="GO:0030527">
    <property type="term" value="F:structural constituent of chromatin"/>
    <property type="evidence" value="ECO:0007669"/>
    <property type="project" value="InterPro"/>
</dbReference>
<dbReference type="Proteomes" id="UP000703315">
    <property type="component" value="Unassembled WGS sequence"/>
</dbReference>
<dbReference type="STRING" id="1837282.A6F49_09360"/>
<dbReference type="GO" id="GO:0030261">
    <property type="term" value="P:chromosome condensation"/>
    <property type="evidence" value="ECO:0007669"/>
    <property type="project" value="UniProtKB-KW"/>
</dbReference>
<keyword evidence="1" id="KW-0226">DNA condensation</keyword>
<keyword evidence="6" id="KW-1185">Reference proteome</keyword>
<reference evidence="5 6" key="1">
    <citation type="submission" date="2016-04" db="EMBL/GenBank/DDBJ databases">
        <title>First whole genome shotgun sequence of the bacterium Enteractinococcus sp. strain UASWS1574.</title>
        <authorList>
            <person name="Crovadore J."/>
            <person name="Chablais R."/>
            <person name="Lefort F."/>
        </authorList>
    </citation>
    <scope>NUCLEOTIDE SEQUENCE [LARGE SCALE GENOMIC DNA]</scope>
    <source>
        <strain evidence="5 6">UASWS1574</strain>
    </source>
</reference>
<evidence type="ECO:0000313" key="4">
    <source>
        <dbReference type="EMBL" id="HJF15406.1"/>
    </source>
</evidence>
<evidence type="ECO:0000313" key="6">
    <source>
        <dbReference type="Proteomes" id="UP000078292"/>
    </source>
</evidence>
<evidence type="ECO:0000256" key="3">
    <source>
        <dbReference type="RuleBase" id="RU003939"/>
    </source>
</evidence>
<dbReference type="Pfam" id="PF00216">
    <property type="entry name" value="Bac_DNA_binding"/>
    <property type="match status" value="1"/>
</dbReference>
<comment type="caution">
    <text evidence="5">The sequence shown here is derived from an EMBL/GenBank/DDBJ whole genome shotgun (WGS) entry which is preliminary data.</text>
</comment>
<dbReference type="Gene3D" id="4.10.520.10">
    <property type="entry name" value="IHF-like DNA-binding proteins"/>
    <property type="match status" value="1"/>
</dbReference>
<dbReference type="PANTHER" id="PTHR33175">
    <property type="entry name" value="DNA-BINDING PROTEIN HU"/>
    <property type="match status" value="1"/>
</dbReference>
<dbReference type="RefSeq" id="WP_043057776.1">
    <property type="nucleotide sequence ID" value="NZ_DYXC01000133.1"/>
</dbReference>
<protein>
    <submittedName>
        <fullName evidence="4">HU family DNA-binding protein</fullName>
    </submittedName>
    <submittedName>
        <fullName evidence="5">Integration host factor</fullName>
    </submittedName>
</protein>